<dbReference type="OrthoDB" id="9815856at2"/>
<evidence type="ECO:0000256" key="7">
    <source>
        <dbReference type="PIRNR" id="PIRNR036427"/>
    </source>
</evidence>
<comment type="pathway">
    <text evidence="1">Cofactor biosynthesis; adenosylcobalamin biosynthesis.</text>
</comment>
<dbReference type="Gene3D" id="3.40.1010.10">
    <property type="entry name" value="Cobalt-precorrin-4 Transmethylase, Domain 1"/>
    <property type="match status" value="1"/>
</dbReference>
<dbReference type="PIRSF" id="PIRSF036427">
    <property type="entry name" value="Precrrn-2_mtase"/>
    <property type="match status" value="1"/>
</dbReference>
<feature type="domain" description="Tetrapyrrole methylase" evidence="8">
    <location>
        <begin position="5"/>
        <end position="220"/>
    </location>
</feature>
<dbReference type="InterPro" id="IPR003043">
    <property type="entry name" value="Uropor_MeTrfase_CS"/>
</dbReference>
<dbReference type="InterPro" id="IPR035996">
    <property type="entry name" value="4pyrrol_Methylase_sf"/>
</dbReference>
<dbReference type="AlphaFoldDB" id="A0A3P1XIL2"/>
<dbReference type="InterPro" id="IPR014776">
    <property type="entry name" value="4pyrrole_Mease_sub2"/>
</dbReference>
<keyword evidence="5 9" id="KW-0808">Transferase</keyword>
<dbReference type="Pfam" id="PF00590">
    <property type="entry name" value="TP_methylase"/>
    <property type="match status" value="1"/>
</dbReference>
<evidence type="ECO:0000313" key="10">
    <source>
        <dbReference type="Proteomes" id="UP000278609"/>
    </source>
</evidence>
<keyword evidence="4 9" id="KW-0489">Methyltransferase</keyword>
<comment type="similarity">
    <text evidence="2 7">Belongs to the precorrin methyltransferase family.</text>
</comment>
<evidence type="ECO:0000256" key="5">
    <source>
        <dbReference type="ARBA" id="ARBA00022679"/>
    </source>
</evidence>
<dbReference type="InterPro" id="IPR014777">
    <property type="entry name" value="4pyrrole_Mease_sub1"/>
</dbReference>
<dbReference type="Proteomes" id="UP000278609">
    <property type="component" value="Unassembled WGS sequence"/>
</dbReference>
<dbReference type="PANTHER" id="PTHR43467">
    <property type="entry name" value="COBALT-PRECORRIN-2 C(20)-METHYLTRANSFERASE"/>
    <property type="match status" value="1"/>
</dbReference>
<dbReference type="SUPFAM" id="SSF53790">
    <property type="entry name" value="Tetrapyrrole methylase"/>
    <property type="match status" value="1"/>
</dbReference>
<dbReference type="PROSITE" id="PS00839">
    <property type="entry name" value="SUMT_1"/>
    <property type="match status" value="1"/>
</dbReference>
<protein>
    <submittedName>
        <fullName evidence="9">Precorrin-2 C(20)-methyltransferase</fullName>
    </submittedName>
</protein>
<dbReference type="EMBL" id="RQYS01000060">
    <property type="protein sequence ID" value="RRD58622.1"/>
    <property type="molecule type" value="Genomic_DNA"/>
</dbReference>
<name>A0A3P1XIL2_TANFO</name>
<evidence type="ECO:0000256" key="1">
    <source>
        <dbReference type="ARBA" id="ARBA00004953"/>
    </source>
</evidence>
<evidence type="ECO:0000256" key="6">
    <source>
        <dbReference type="ARBA" id="ARBA00022691"/>
    </source>
</evidence>
<dbReference type="GO" id="GO:0030788">
    <property type="term" value="F:precorrin-2 C20-methyltransferase activity"/>
    <property type="evidence" value="ECO:0007669"/>
    <property type="project" value="InterPro"/>
</dbReference>
<evidence type="ECO:0000256" key="4">
    <source>
        <dbReference type="ARBA" id="ARBA00022603"/>
    </source>
</evidence>
<reference evidence="9 10" key="1">
    <citation type="submission" date="2018-11" db="EMBL/GenBank/DDBJ databases">
        <title>Genomes From Bacteria Associated with the Canine Oral Cavity: a Test Case for Automated Genome-Based Taxonomic Assignment.</title>
        <authorList>
            <person name="Coil D.A."/>
            <person name="Jospin G."/>
            <person name="Darling A.E."/>
            <person name="Wallis C."/>
            <person name="Davis I.J."/>
            <person name="Harris S."/>
            <person name="Eisen J.A."/>
            <person name="Holcombe L.J."/>
            <person name="O'Flynn C."/>
        </authorList>
    </citation>
    <scope>NUCLEOTIDE SEQUENCE [LARGE SCALE GENOMIC DNA]</scope>
    <source>
        <strain evidence="9 10">OH2617_COT-023</strain>
    </source>
</reference>
<dbReference type="Gene3D" id="3.30.950.10">
    <property type="entry name" value="Methyltransferase, Cobalt-precorrin-4 Transmethylase, Domain 2"/>
    <property type="match status" value="1"/>
</dbReference>
<dbReference type="InterPro" id="IPR000878">
    <property type="entry name" value="4pyrrol_Mease"/>
</dbReference>
<proteinExistence type="inferred from homology"/>
<evidence type="ECO:0000256" key="2">
    <source>
        <dbReference type="ARBA" id="ARBA00005879"/>
    </source>
</evidence>
<sequence length="237" mass="26197">MSHCVTIVSLGPGDPELITLKGLNSLREADYIFCPATVRSDGTMLSRAQEILDELGISSSGLCLFPVAMNENRRYATDNYADVARIIAEKYRAGYKVVLTAEGDAGFYSSSAYVSDILTAQGISVKRLAGVPAFIACAASENIRISEQNEETTVITHLASAEELIMRIGEGRTLVLMKASRFESFVKETLKVAPNNLIFHYFENAGIAAKQFYTCRREEILARRFPYFSLLLIRAED</sequence>
<dbReference type="InterPro" id="IPR012382">
    <property type="entry name" value="CobI/CbiL"/>
</dbReference>
<dbReference type="PANTHER" id="PTHR43467:SF2">
    <property type="entry name" value="COBALT-PRECORRIN-2 C(20)-METHYLTRANSFERASE"/>
    <property type="match status" value="1"/>
</dbReference>
<dbReference type="RefSeq" id="WP_124752444.1">
    <property type="nucleotide sequence ID" value="NZ_RQYS01000060.1"/>
</dbReference>
<evidence type="ECO:0000259" key="8">
    <source>
        <dbReference type="Pfam" id="PF00590"/>
    </source>
</evidence>
<keyword evidence="3" id="KW-0169">Cobalamin biosynthesis</keyword>
<organism evidence="9 10">
    <name type="scientific">Tannerella forsythia</name>
    <name type="common">Bacteroides forsythus</name>
    <dbReference type="NCBI Taxonomy" id="28112"/>
    <lineage>
        <taxon>Bacteria</taxon>
        <taxon>Pseudomonadati</taxon>
        <taxon>Bacteroidota</taxon>
        <taxon>Bacteroidia</taxon>
        <taxon>Bacteroidales</taxon>
        <taxon>Tannerellaceae</taxon>
        <taxon>Tannerella</taxon>
    </lineage>
</organism>
<accession>A0A3P1XIL2</accession>
<keyword evidence="6" id="KW-0949">S-adenosyl-L-methionine</keyword>
<evidence type="ECO:0000313" key="9">
    <source>
        <dbReference type="EMBL" id="RRD58622.1"/>
    </source>
</evidence>
<dbReference type="CDD" id="cd11645">
    <property type="entry name" value="Precorrin_2_C20_MT"/>
    <property type="match status" value="1"/>
</dbReference>
<dbReference type="GO" id="GO:0032259">
    <property type="term" value="P:methylation"/>
    <property type="evidence" value="ECO:0007669"/>
    <property type="project" value="UniProtKB-KW"/>
</dbReference>
<evidence type="ECO:0000256" key="3">
    <source>
        <dbReference type="ARBA" id="ARBA00022573"/>
    </source>
</evidence>
<comment type="caution">
    <text evidence="9">The sequence shown here is derived from an EMBL/GenBank/DDBJ whole genome shotgun (WGS) entry which is preliminary data.</text>
</comment>
<gene>
    <name evidence="9" type="ORF">EII40_11880</name>
</gene>
<dbReference type="GO" id="GO:0009236">
    <property type="term" value="P:cobalamin biosynthetic process"/>
    <property type="evidence" value="ECO:0007669"/>
    <property type="project" value="UniProtKB-UniRule"/>
</dbReference>